<dbReference type="SUPFAM" id="SSF55961">
    <property type="entry name" value="Bet v1-like"/>
    <property type="match status" value="1"/>
</dbReference>
<evidence type="ECO:0000313" key="1">
    <source>
        <dbReference type="EMBL" id="SFT09751.1"/>
    </source>
</evidence>
<gene>
    <name evidence="1" type="ORF">SAMN05660874_05686</name>
</gene>
<dbReference type="OrthoDB" id="4718428at2"/>
<keyword evidence="2" id="KW-1185">Reference proteome</keyword>
<reference evidence="2" key="1">
    <citation type="submission" date="2016-10" db="EMBL/GenBank/DDBJ databases">
        <authorList>
            <person name="Varghese N."/>
            <person name="Submissions S."/>
        </authorList>
    </citation>
    <scope>NUCLEOTIDE SEQUENCE [LARGE SCALE GENOMIC DNA]</scope>
    <source>
        <strain evidence="2">DSM 44771</strain>
    </source>
</reference>
<proteinExistence type="predicted"/>
<evidence type="ECO:0008006" key="3">
    <source>
        <dbReference type="Google" id="ProtNLM"/>
    </source>
</evidence>
<sequence length="166" mass="18380">MPFYSTMAETEIACPAMDVYSYITNPANWEGGRPVTDPGWTLVPPGRKPVDDGWQEGRGNRWAILDAEPGRRWIVRSRGVDGASSVTITYSFSEVDGMTHVFRHMEIEVSEHAAVSEHARAAFACSPPNRELVVTIKHALENARRVRLPDIPLPDVPVPASEKQTA</sequence>
<dbReference type="InterPro" id="IPR023393">
    <property type="entry name" value="START-like_dom_sf"/>
</dbReference>
<accession>A0A1I6V7T6</accession>
<protein>
    <recommendedName>
        <fullName evidence="3">Polyketide cyclase / dehydrase and lipid transport</fullName>
    </recommendedName>
</protein>
<dbReference type="Gene3D" id="3.30.530.20">
    <property type="match status" value="1"/>
</dbReference>
<evidence type="ECO:0000313" key="2">
    <source>
        <dbReference type="Proteomes" id="UP000198852"/>
    </source>
</evidence>
<name>A0A1I6V7T6_9PSEU</name>
<organism evidence="1 2">
    <name type="scientific">Saccharopolyspora flava</name>
    <dbReference type="NCBI Taxonomy" id="95161"/>
    <lineage>
        <taxon>Bacteria</taxon>
        <taxon>Bacillati</taxon>
        <taxon>Actinomycetota</taxon>
        <taxon>Actinomycetes</taxon>
        <taxon>Pseudonocardiales</taxon>
        <taxon>Pseudonocardiaceae</taxon>
        <taxon>Saccharopolyspora</taxon>
    </lineage>
</organism>
<dbReference type="Proteomes" id="UP000198852">
    <property type="component" value="Unassembled WGS sequence"/>
</dbReference>
<dbReference type="RefSeq" id="WP_093424372.1">
    <property type="nucleotide sequence ID" value="NZ_FOZX01000018.1"/>
</dbReference>
<dbReference type="AlphaFoldDB" id="A0A1I6V7T6"/>
<dbReference type="EMBL" id="FOZX01000018">
    <property type="protein sequence ID" value="SFT09751.1"/>
    <property type="molecule type" value="Genomic_DNA"/>
</dbReference>